<dbReference type="SMART" id="SM00972">
    <property type="entry name" value="SCPU"/>
    <property type="match status" value="1"/>
</dbReference>
<protein>
    <submittedName>
        <fullName evidence="3">Putative spore coat protein</fullName>
    </submittedName>
</protein>
<dbReference type="InterPro" id="IPR053167">
    <property type="entry name" value="Spore_coat_component"/>
</dbReference>
<keyword evidence="3" id="KW-0167">Capsid protein</keyword>
<evidence type="ECO:0000313" key="4">
    <source>
        <dbReference type="Proteomes" id="UP000282483"/>
    </source>
</evidence>
<proteinExistence type="predicted"/>
<accession>A0A2Z5UTQ0</accession>
<sequence length="164" mass="17817">MGFFFKWIALLFFLLLSISPAFAVINTSSMMIGVDVVSDCTISATPLIFGLYNPNACTSTESTARLRVLCTLNTPYHVALDQGAGSAATTRLRSMSGPENSSIRYTLSQNPTHTINWGNIIGVDTKLRIGNGLQQILVVYGQIPPKQNVGIGSYRDIVNVNIIF</sequence>
<feature type="chain" id="PRO_5016333409" evidence="1">
    <location>
        <begin position="24"/>
        <end position="164"/>
    </location>
</feature>
<dbReference type="AlphaFoldDB" id="A0A2Z5UTQ0"/>
<dbReference type="KEGG" id="rvi:RVIR1_03600"/>
<dbReference type="EMBL" id="AP018005">
    <property type="protein sequence ID" value="BBB14879.1"/>
    <property type="molecule type" value="Genomic_DNA"/>
</dbReference>
<evidence type="ECO:0000256" key="1">
    <source>
        <dbReference type="SAM" id="SignalP"/>
    </source>
</evidence>
<dbReference type="RefSeq" id="WP_126322389.1">
    <property type="nucleotide sequence ID" value="NZ_AP018005.1"/>
</dbReference>
<organism evidence="3 4">
    <name type="scientific">Candidatus Rickettsiella viridis</name>
    <dbReference type="NCBI Taxonomy" id="676208"/>
    <lineage>
        <taxon>Bacteria</taxon>
        <taxon>Pseudomonadati</taxon>
        <taxon>Pseudomonadota</taxon>
        <taxon>Gammaproteobacteria</taxon>
        <taxon>Legionellales</taxon>
        <taxon>Coxiellaceae</taxon>
        <taxon>Rickettsiella</taxon>
    </lineage>
</organism>
<dbReference type="PANTHER" id="PTHR37089:SF4">
    <property type="entry name" value="EXPORTED PROTEIN"/>
    <property type="match status" value="1"/>
</dbReference>
<feature type="signal peptide" evidence="1">
    <location>
        <begin position="1"/>
        <end position="23"/>
    </location>
</feature>
<feature type="domain" description="Spore coat protein U/FanG" evidence="2">
    <location>
        <begin position="28"/>
        <end position="160"/>
    </location>
</feature>
<evidence type="ECO:0000313" key="3">
    <source>
        <dbReference type="EMBL" id="BBB14879.1"/>
    </source>
</evidence>
<reference evidence="3 4" key="1">
    <citation type="submission" date="2017-03" db="EMBL/GenBank/DDBJ databases">
        <title>The genome sequence of Candidatus Rickettsiella viridis.</title>
        <authorList>
            <person name="Nikoh N."/>
            <person name="Tsuchida T."/>
            <person name="Yamaguchi K."/>
            <person name="Maeda T."/>
            <person name="Shigenobu S."/>
            <person name="Fukatsu T."/>
        </authorList>
    </citation>
    <scope>NUCLEOTIDE SEQUENCE [LARGE SCALE GENOMIC DNA]</scope>
    <source>
        <strain evidence="3 4">Ap-RA04</strain>
    </source>
</reference>
<dbReference type="Pfam" id="PF05229">
    <property type="entry name" value="SCPU"/>
    <property type="match status" value="1"/>
</dbReference>
<keyword evidence="1" id="KW-0732">Signal</keyword>
<keyword evidence="4" id="KW-1185">Reference proteome</keyword>
<evidence type="ECO:0000259" key="2">
    <source>
        <dbReference type="Pfam" id="PF05229"/>
    </source>
</evidence>
<gene>
    <name evidence="3" type="ORF">RVIR1_03600</name>
</gene>
<dbReference type="OrthoDB" id="8588792at2"/>
<dbReference type="InterPro" id="IPR007893">
    <property type="entry name" value="Spore_coat_U/FanG"/>
</dbReference>
<name>A0A2Z5UTQ0_9COXI</name>
<keyword evidence="3" id="KW-0946">Virion</keyword>
<dbReference type="PANTHER" id="PTHR37089">
    <property type="entry name" value="PROTEIN U-RELATED"/>
    <property type="match status" value="1"/>
</dbReference>
<dbReference type="Proteomes" id="UP000282483">
    <property type="component" value="Chromosome"/>
</dbReference>